<sequence>MIYGRRINTAARVDAARSRQNRGHTQKHRDQRSSFCKRRRNNPDSAIWHVDTKRRAAITNVRWFVSGN</sequence>
<feature type="region of interest" description="Disordered" evidence="1">
    <location>
        <begin position="1"/>
        <end position="40"/>
    </location>
</feature>
<organism evidence="2">
    <name type="scientific">Myoviridae sp. ctshb19</name>
    <dbReference type="NCBI Taxonomy" id="2825194"/>
    <lineage>
        <taxon>Viruses</taxon>
        <taxon>Duplodnaviria</taxon>
        <taxon>Heunggongvirae</taxon>
        <taxon>Uroviricota</taxon>
        <taxon>Caudoviricetes</taxon>
    </lineage>
</organism>
<evidence type="ECO:0000313" key="2">
    <source>
        <dbReference type="EMBL" id="DAF93753.1"/>
    </source>
</evidence>
<proteinExistence type="predicted"/>
<evidence type="ECO:0000256" key="1">
    <source>
        <dbReference type="SAM" id="MobiDB-lite"/>
    </source>
</evidence>
<name>A0A8S5UGX4_9CAUD</name>
<feature type="compositionally biased region" description="Basic residues" evidence="1">
    <location>
        <begin position="19"/>
        <end position="40"/>
    </location>
</feature>
<protein>
    <submittedName>
        <fullName evidence="2">Uncharacterized protein</fullName>
    </submittedName>
</protein>
<reference evidence="2" key="1">
    <citation type="journal article" date="2021" name="Proc. Natl. Acad. Sci. U.S.A.">
        <title>A Catalog of Tens of Thousands of Viruses from Human Metagenomes Reveals Hidden Associations with Chronic Diseases.</title>
        <authorList>
            <person name="Tisza M.J."/>
            <person name="Buck C.B."/>
        </authorList>
    </citation>
    <scope>NUCLEOTIDE SEQUENCE</scope>
    <source>
        <strain evidence="2">Ctshb19</strain>
    </source>
</reference>
<dbReference type="EMBL" id="BK016086">
    <property type="protein sequence ID" value="DAF93753.1"/>
    <property type="molecule type" value="Genomic_DNA"/>
</dbReference>
<accession>A0A8S5UGX4</accession>